<evidence type="ECO:0000313" key="2">
    <source>
        <dbReference type="EMBL" id="SHH68872.1"/>
    </source>
</evidence>
<feature type="transmembrane region" description="Helical" evidence="1">
    <location>
        <begin position="12"/>
        <end position="32"/>
    </location>
</feature>
<proteinExistence type="predicted"/>
<protein>
    <submittedName>
        <fullName evidence="2">Uncharacterized protein</fullName>
    </submittedName>
</protein>
<accession>A0A1M5V0T1</accession>
<name>A0A1M5V0T1_9FLAO</name>
<keyword evidence="1" id="KW-1133">Transmembrane helix</keyword>
<organism evidence="2 3">
    <name type="scientific">Winogradskyella jejuensis</name>
    <dbReference type="NCBI Taxonomy" id="1089305"/>
    <lineage>
        <taxon>Bacteria</taxon>
        <taxon>Pseudomonadati</taxon>
        <taxon>Bacteroidota</taxon>
        <taxon>Flavobacteriia</taxon>
        <taxon>Flavobacteriales</taxon>
        <taxon>Flavobacteriaceae</taxon>
        <taxon>Winogradskyella</taxon>
    </lineage>
</organism>
<gene>
    <name evidence="2" type="ORF">SAMN05444148_2680</name>
</gene>
<dbReference type="AlphaFoldDB" id="A0A1M5V0T1"/>
<evidence type="ECO:0000313" key="3">
    <source>
        <dbReference type="Proteomes" id="UP000184522"/>
    </source>
</evidence>
<keyword evidence="3" id="KW-1185">Reference proteome</keyword>
<sequence>MDKQTHEKQPWLKSYTLVLVANLIYIILFYFITQAF</sequence>
<keyword evidence="1" id="KW-0472">Membrane</keyword>
<reference evidence="3" key="1">
    <citation type="submission" date="2016-11" db="EMBL/GenBank/DDBJ databases">
        <authorList>
            <person name="Varghese N."/>
            <person name="Submissions S."/>
        </authorList>
    </citation>
    <scope>NUCLEOTIDE SEQUENCE [LARGE SCALE GENOMIC DNA]</scope>
    <source>
        <strain evidence="3">DSM 25330</strain>
    </source>
</reference>
<dbReference type="EMBL" id="FQWS01000002">
    <property type="protein sequence ID" value="SHH68872.1"/>
    <property type="molecule type" value="Genomic_DNA"/>
</dbReference>
<dbReference type="Proteomes" id="UP000184522">
    <property type="component" value="Unassembled WGS sequence"/>
</dbReference>
<evidence type="ECO:0000256" key="1">
    <source>
        <dbReference type="SAM" id="Phobius"/>
    </source>
</evidence>
<keyword evidence="1" id="KW-0812">Transmembrane</keyword>